<keyword evidence="1" id="KW-1133">Transmembrane helix</keyword>
<feature type="transmembrane region" description="Helical" evidence="1">
    <location>
        <begin position="344"/>
        <end position="366"/>
    </location>
</feature>
<feature type="transmembrane region" description="Helical" evidence="1">
    <location>
        <begin position="57"/>
        <end position="76"/>
    </location>
</feature>
<reference evidence="2 3" key="1">
    <citation type="submission" date="2014-03" db="EMBL/GenBank/DDBJ databases">
        <title>Genomics of Bifidobacteria.</title>
        <authorList>
            <person name="Ventura M."/>
            <person name="Milani C."/>
            <person name="Lugli G.A."/>
        </authorList>
    </citation>
    <scope>NUCLEOTIDE SEQUENCE [LARGE SCALE GENOMIC DNA]</scope>
    <source>
        <strain evidence="2 3">LMG 14934</strain>
    </source>
</reference>
<evidence type="ECO:0000313" key="3">
    <source>
        <dbReference type="Proteomes" id="UP000029040"/>
    </source>
</evidence>
<feature type="transmembrane region" description="Helical" evidence="1">
    <location>
        <begin position="378"/>
        <end position="395"/>
    </location>
</feature>
<evidence type="ECO:0000256" key="1">
    <source>
        <dbReference type="SAM" id="Phobius"/>
    </source>
</evidence>
<feature type="transmembrane region" description="Helical" evidence="1">
    <location>
        <begin position="188"/>
        <end position="206"/>
    </location>
</feature>
<feature type="transmembrane region" description="Helical" evidence="1">
    <location>
        <begin position="88"/>
        <end position="108"/>
    </location>
</feature>
<keyword evidence="1" id="KW-0472">Membrane</keyword>
<dbReference type="AlphaFoldDB" id="A0A087CTF0"/>
<feature type="transmembrane region" description="Helical" evidence="1">
    <location>
        <begin position="114"/>
        <end position="136"/>
    </location>
</feature>
<feature type="transmembrane region" description="Helical" evidence="1">
    <location>
        <begin position="253"/>
        <end position="272"/>
    </location>
</feature>
<organism evidence="2 3">
    <name type="scientific">Bifidobacterium pullorum subsp. saeculare DSM 6531 = LMG 14934</name>
    <dbReference type="NCBI Taxonomy" id="1437611"/>
    <lineage>
        <taxon>Bacteria</taxon>
        <taxon>Bacillati</taxon>
        <taxon>Actinomycetota</taxon>
        <taxon>Actinomycetes</taxon>
        <taxon>Bifidobacteriales</taxon>
        <taxon>Bifidobacteriaceae</taxon>
        <taxon>Bifidobacterium</taxon>
    </lineage>
</organism>
<name>A0A087CTF0_9BIFI</name>
<comment type="caution">
    <text evidence="2">The sequence shown here is derived from an EMBL/GenBank/DDBJ whole genome shotgun (WGS) entry which is preliminary data.</text>
</comment>
<proteinExistence type="predicted"/>
<dbReference type="Proteomes" id="UP000029040">
    <property type="component" value="Unassembled WGS sequence"/>
</dbReference>
<gene>
    <name evidence="2" type="ORF">BSAE_1663</name>
</gene>
<keyword evidence="1" id="KW-0812">Transmembrane</keyword>
<protein>
    <submittedName>
        <fullName evidence="2">Oligosaccharide repeat unit polymerase Wzy</fullName>
    </submittedName>
</protein>
<feature type="transmembrane region" description="Helical" evidence="1">
    <location>
        <begin position="21"/>
        <end position="45"/>
    </location>
</feature>
<dbReference type="EMBL" id="JGZM01000006">
    <property type="protein sequence ID" value="KFI86550.1"/>
    <property type="molecule type" value="Genomic_DNA"/>
</dbReference>
<sequence length="434" mass="48651">MHKIKVPYVGSMDIKQKKVYSISWILNQRASTLSIVALFVFLLLQNPLSQFVPNLELYDELLFFVICGVALGKVVTDKVSIRTKDFNIVICVIAITLIGIFGNVLSQYQNSITAIAKDIMAFAKFPLVFIAANYIFKKSNTHNAVIICNIICKIFISICFVFAAFNTIHPVEMLSHDFRHGIWSFKFIYTHPTFLVYALVMCFVILSTISTKLDMYKLMCLVLLALTMRDKAFGFIGLVLFARLIGIKSKKRFLPFLFLAGIVVLCIAWPKIGEYLSYSNSPRQAMYSASFDIAKTFFPAGSGFATIASSISGEYYSNVYYAYHMSDMSGLTPQRYTAAGDAGFAYYLGEFGFIGFVLFLIILLLYFRISIQQTPINAPARFSFFLLFGYVIIALTVETVLTNATGVSIAILTVLIINSSDKNSTSDSIFNQRK</sequence>
<feature type="transmembrane region" description="Helical" evidence="1">
    <location>
        <begin position="143"/>
        <end position="168"/>
    </location>
</feature>
<accession>A0A087CTF0</accession>
<evidence type="ECO:0000313" key="2">
    <source>
        <dbReference type="EMBL" id="KFI86550.1"/>
    </source>
</evidence>